<keyword evidence="5" id="KW-1185">Reference proteome</keyword>
<dbReference type="Gene3D" id="3.10.290.10">
    <property type="entry name" value="RNA-binding S4 domain"/>
    <property type="match status" value="1"/>
</dbReference>
<accession>A0A5J6MQS0</accession>
<reference evidence="4 5" key="1">
    <citation type="submission" date="2019-08" db="EMBL/GenBank/DDBJ databases">
        <title>Hyperibacter terrae gen. nov., sp. nov. and Hyperibacter viscosus sp. nov., two new members in the family Rhodospirillaceae isolated from the rhizosphere of Hypericum perforatum.</title>
        <authorList>
            <person name="Noviana Z."/>
        </authorList>
    </citation>
    <scope>NUCLEOTIDE SEQUENCE [LARGE SCALE GENOMIC DNA]</scope>
    <source>
        <strain evidence="4 5">R5913</strain>
    </source>
</reference>
<organism evidence="4 5">
    <name type="scientific">Hypericibacter terrae</name>
    <dbReference type="NCBI Taxonomy" id="2602015"/>
    <lineage>
        <taxon>Bacteria</taxon>
        <taxon>Pseudomonadati</taxon>
        <taxon>Pseudomonadota</taxon>
        <taxon>Alphaproteobacteria</taxon>
        <taxon>Rhodospirillales</taxon>
        <taxon>Dongiaceae</taxon>
        <taxon>Hypericibacter</taxon>
    </lineage>
</organism>
<dbReference type="PROSITE" id="PS50889">
    <property type="entry name" value="S4"/>
    <property type="match status" value="1"/>
</dbReference>
<dbReference type="Proteomes" id="UP000326202">
    <property type="component" value="Chromosome"/>
</dbReference>
<evidence type="ECO:0000256" key="2">
    <source>
        <dbReference type="SAM" id="MobiDB-lite"/>
    </source>
</evidence>
<dbReference type="InterPro" id="IPR036986">
    <property type="entry name" value="S4_RNA-bd_sf"/>
</dbReference>
<dbReference type="AlphaFoldDB" id="A0A5J6MQS0"/>
<feature type="domain" description="RNA-binding S4" evidence="3">
    <location>
        <begin position="20"/>
        <end position="48"/>
    </location>
</feature>
<evidence type="ECO:0000313" key="5">
    <source>
        <dbReference type="Proteomes" id="UP000326202"/>
    </source>
</evidence>
<feature type="region of interest" description="Disordered" evidence="2">
    <location>
        <begin position="113"/>
        <end position="156"/>
    </location>
</feature>
<dbReference type="CDD" id="cd00165">
    <property type="entry name" value="S4"/>
    <property type="match status" value="1"/>
</dbReference>
<dbReference type="SUPFAM" id="SSF55174">
    <property type="entry name" value="Alpha-L RNA-binding motif"/>
    <property type="match status" value="1"/>
</dbReference>
<keyword evidence="1" id="KW-0694">RNA-binding</keyword>
<sequence length="156" mass="16614">MQDMPDRDGGAGVPIAAALRLDKWLWHARFCKSRSLATKLCVGGQIRLAQAAPANGAAAAPEVRSGTPSLVAKASQTVRPGDVLTFPLGGQVRVIRILALGARRGPAPEARTLYQDLTPPQPRLRQEAGPGVRAAGSGRPTKRERRALDRLQDDDP</sequence>
<dbReference type="EMBL" id="CP042906">
    <property type="protein sequence ID" value="QEX19703.1"/>
    <property type="molecule type" value="Genomic_DNA"/>
</dbReference>
<evidence type="ECO:0000313" key="4">
    <source>
        <dbReference type="EMBL" id="QEX19703.1"/>
    </source>
</evidence>
<feature type="compositionally biased region" description="Basic and acidic residues" evidence="2">
    <location>
        <begin position="146"/>
        <end position="156"/>
    </location>
</feature>
<dbReference type="KEGG" id="htq:FRZ44_50180"/>
<dbReference type="GO" id="GO:0003723">
    <property type="term" value="F:RNA binding"/>
    <property type="evidence" value="ECO:0007669"/>
    <property type="project" value="UniProtKB-KW"/>
</dbReference>
<name>A0A5J6MQS0_9PROT</name>
<evidence type="ECO:0000259" key="3">
    <source>
        <dbReference type="Pfam" id="PF01479"/>
    </source>
</evidence>
<dbReference type="Pfam" id="PF01479">
    <property type="entry name" value="S4"/>
    <property type="match status" value="1"/>
</dbReference>
<gene>
    <name evidence="4" type="ORF">FRZ44_50180</name>
</gene>
<protein>
    <submittedName>
        <fullName evidence="4">RNA-binding protein S4</fullName>
    </submittedName>
</protein>
<dbReference type="InterPro" id="IPR002942">
    <property type="entry name" value="S4_RNA-bd"/>
</dbReference>
<evidence type="ECO:0000256" key="1">
    <source>
        <dbReference type="PROSITE-ProRule" id="PRU00182"/>
    </source>
</evidence>
<proteinExistence type="predicted"/>